<gene>
    <name evidence="1" type="ORF">K0M31_016539</name>
</gene>
<dbReference type="EMBL" id="JAHYIQ010000050">
    <property type="protein sequence ID" value="KAK1117506.1"/>
    <property type="molecule type" value="Genomic_DNA"/>
</dbReference>
<keyword evidence="2" id="KW-1185">Reference proteome</keyword>
<reference evidence="1" key="1">
    <citation type="submission" date="2021-10" db="EMBL/GenBank/DDBJ databases">
        <title>Melipona bicolor Genome sequencing and assembly.</title>
        <authorList>
            <person name="Araujo N.S."/>
            <person name="Arias M.C."/>
        </authorList>
    </citation>
    <scope>NUCLEOTIDE SEQUENCE</scope>
    <source>
        <strain evidence="1">USP_2M_L1-L4_2017</strain>
        <tissue evidence="1">Whole body</tissue>
    </source>
</reference>
<sequence>MLDTESRHGTGLVQGPTRDPWLTMDYYLGTDSLSLQEMLDVDIKCEIEGVIGGHTELGFNITDMSSLEMDDDPIGCHNDISGWFGPTSLLNGNSNSSNRYPN</sequence>
<proteinExistence type="predicted"/>
<evidence type="ECO:0000313" key="2">
    <source>
        <dbReference type="Proteomes" id="UP001177670"/>
    </source>
</evidence>
<evidence type="ECO:0000313" key="1">
    <source>
        <dbReference type="EMBL" id="KAK1117506.1"/>
    </source>
</evidence>
<organism evidence="1 2">
    <name type="scientific">Melipona bicolor</name>
    <dbReference type="NCBI Taxonomy" id="60889"/>
    <lineage>
        <taxon>Eukaryota</taxon>
        <taxon>Metazoa</taxon>
        <taxon>Ecdysozoa</taxon>
        <taxon>Arthropoda</taxon>
        <taxon>Hexapoda</taxon>
        <taxon>Insecta</taxon>
        <taxon>Pterygota</taxon>
        <taxon>Neoptera</taxon>
        <taxon>Endopterygota</taxon>
        <taxon>Hymenoptera</taxon>
        <taxon>Apocrita</taxon>
        <taxon>Aculeata</taxon>
        <taxon>Apoidea</taxon>
        <taxon>Anthophila</taxon>
        <taxon>Apidae</taxon>
        <taxon>Melipona</taxon>
    </lineage>
</organism>
<dbReference type="Proteomes" id="UP001177670">
    <property type="component" value="Unassembled WGS sequence"/>
</dbReference>
<dbReference type="AlphaFoldDB" id="A0AA40KEV6"/>
<accession>A0AA40KEV6</accession>
<comment type="caution">
    <text evidence="1">The sequence shown here is derived from an EMBL/GenBank/DDBJ whole genome shotgun (WGS) entry which is preliminary data.</text>
</comment>
<name>A0AA40KEV6_9HYME</name>
<protein>
    <submittedName>
        <fullName evidence="1">Uncharacterized protein</fullName>
    </submittedName>
</protein>